<dbReference type="SUPFAM" id="SSF103481">
    <property type="entry name" value="Multidrug resistance efflux transporter EmrE"/>
    <property type="match status" value="2"/>
</dbReference>
<feature type="transmembrane region" description="Helical" evidence="6">
    <location>
        <begin position="254"/>
        <end position="273"/>
    </location>
</feature>
<keyword evidence="9" id="KW-1185">Reference proteome</keyword>
<dbReference type="Pfam" id="PF00892">
    <property type="entry name" value="EamA"/>
    <property type="match status" value="1"/>
</dbReference>
<proteinExistence type="inferred from homology"/>
<accession>A0AAW1P491</accession>
<evidence type="ECO:0000256" key="1">
    <source>
        <dbReference type="ARBA" id="ARBA00004141"/>
    </source>
</evidence>
<dbReference type="EMBL" id="JALJOQ010000057">
    <property type="protein sequence ID" value="KAK9803743.1"/>
    <property type="molecule type" value="Genomic_DNA"/>
</dbReference>
<organism evidence="8 9">
    <name type="scientific">Symbiochloris irregularis</name>
    <dbReference type="NCBI Taxonomy" id="706552"/>
    <lineage>
        <taxon>Eukaryota</taxon>
        <taxon>Viridiplantae</taxon>
        <taxon>Chlorophyta</taxon>
        <taxon>core chlorophytes</taxon>
        <taxon>Trebouxiophyceae</taxon>
        <taxon>Trebouxiales</taxon>
        <taxon>Trebouxiaceae</taxon>
        <taxon>Symbiochloris</taxon>
    </lineage>
</organism>
<evidence type="ECO:0000256" key="5">
    <source>
        <dbReference type="ARBA" id="ARBA00023136"/>
    </source>
</evidence>
<comment type="similarity">
    <text evidence="2 6">Belongs to the drug/metabolite transporter (DMT) superfamily. Plant drug/metabolite exporter (P-DME) (TC 2.A.7.4) family.</text>
</comment>
<feature type="transmembrane region" description="Helical" evidence="6">
    <location>
        <begin position="190"/>
        <end position="209"/>
    </location>
</feature>
<comment type="subcellular location">
    <subcellularLocation>
        <location evidence="1 6">Membrane</location>
        <topology evidence="1 6">Multi-pass membrane protein</topology>
    </subcellularLocation>
</comment>
<feature type="domain" description="EamA" evidence="7">
    <location>
        <begin position="192"/>
        <end position="326"/>
    </location>
</feature>
<keyword evidence="3 6" id="KW-0812">Transmembrane</keyword>
<evidence type="ECO:0000256" key="2">
    <source>
        <dbReference type="ARBA" id="ARBA00007635"/>
    </source>
</evidence>
<comment type="caution">
    <text evidence="8">The sequence shown here is derived from an EMBL/GenBank/DDBJ whole genome shotgun (WGS) entry which is preliminary data.</text>
</comment>
<feature type="transmembrane region" description="Helical" evidence="6">
    <location>
        <begin position="102"/>
        <end position="121"/>
    </location>
</feature>
<evidence type="ECO:0000256" key="4">
    <source>
        <dbReference type="ARBA" id="ARBA00022989"/>
    </source>
</evidence>
<dbReference type="Proteomes" id="UP001465755">
    <property type="component" value="Unassembled WGS sequence"/>
</dbReference>
<dbReference type="AlphaFoldDB" id="A0AAW1P491"/>
<dbReference type="PANTHER" id="PTHR31218">
    <property type="entry name" value="WAT1-RELATED PROTEIN"/>
    <property type="match status" value="1"/>
</dbReference>
<evidence type="ECO:0000313" key="8">
    <source>
        <dbReference type="EMBL" id="KAK9803743.1"/>
    </source>
</evidence>
<feature type="transmembrane region" description="Helical" evidence="6">
    <location>
        <begin position="159"/>
        <end position="178"/>
    </location>
</feature>
<evidence type="ECO:0000259" key="7">
    <source>
        <dbReference type="Pfam" id="PF00892"/>
    </source>
</evidence>
<sequence length="365" mass="38919">MKVQYLLGVRQAPVPQAHFGTCDGVKHPQIDGFKANQRKEATRPEVSKQGQLPGHHSCRCRPRSQRWPQHCNQQCQGVALPGPIMCLIAFAQTSTFPKRADLVAILSLGGCLFLNQLFYILGIDMSGVLVATCMQPTIPVFTAMLAVTMGLEPGSCQKFVGMSLAVGGSISMVVGGSGGHSHSPSESAHLVLGNVCLLLNTLAMAVYYLSAKQLVQRYSAMCIAAWAYITAAACMGMTAALFVPPPLWSVPHALLGPLAYWVLVCSVLGYYVVTWATQHLAASQVAAFQCVQPFFGTVLAFLVLGEEPSIWDLGAVGVIGGLALVSLDRSSPGAGGSQAAPILRLWRRLPSILWHGTSPKNLPKP</sequence>
<protein>
    <recommendedName>
        <fullName evidence="6">WAT1-related protein</fullName>
    </recommendedName>
</protein>
<dbReference type="InterPro" id="IPR000620">
    <property type="entry name" value="EamA_dom"/>
</dbReference>
<feature type="transmembrane region" description="Helical" evidence="6">
    <location>
        <begin position="221"/>
        <end position="242"/>
    </location>
</feature>
<keyword evidence="5 6" id="KW-0472">Membrane</keyword>
<dbReference type="InterPro" id="IPR037185">
    <property type="entry name" value="EmrE-like"/>
</dbReference>
<keyword evidence="4 6" id="KW-1133">Transmembrane helix</keyword>
<evidence type="ECO:0000313" key="9">
    <source>
        <dbReference type="Proteomes" id="UP001465755"/>
    </source>
</evidence>
<reference evidence="8 9" key="1">
    <citation type="journal article" date="2024" name="Nat. Commun.">
        <title>Phylogenomics reveals the evolutionary origins of lichenization in chlorophyte algae.</title>
        <authorList>
            <person name="Puginier C."/>
            <person name="Libourel C."/>
            <person name="Otte J."/>
            <person name="Skaloud P."/>
            <person name="Haon M."/>
            <person name="Grisel S."/>
            <person name="Petersen M."/>
            <person name="Berrin J.G."/>
            <person name="Delaux P.M."/>
            <person name="Dal Grande F."/>
            <person name="Keller J."/>
        </authorList>
    </citation>
    <scope>NUCLEOTIDE SEQUENCE [LARGE SCALE GENOMIC DNA]</scope>
    <source>
        <strain evidence="8 9">SAG 2036</strain>
    </source>
</reference>
<evidence type="ECO:0000256" key="6">
    <source>
        <dbReference type="RuleBase" id="RU363077"/>
    </source>
</evidence>
<dbReference type="GO" id="GO:0016020">
    <property type="term" value="C:membrane"/>
    <property type="evidence" value="ECO:0007669"/>
    <property type="project" value="UniProtKB-SubCell"/>
</dbReference>
<feature type="transmembrane region" description="Helical" evidence="6">
    <location>
        <begin position="127"/>
        <end position="147"/>
    </location>
</feature>
<name>A0AAW1P491_9CHLO</name>
<gene>
    <name evidence="8" type="ORF">WJX73_010146</name>
</gene>
<dbReference type="InterPro" id="IPR030184">
    <property type="entry name" value="WAT1-related"/>
</dbReference>
<evidence type="ECO:0000256" key="3">
    <source>
        <dbReference type="ARBA" id="ARBA00022692"/>
    </source>
</evidence>
<dbReference type="GO" id="GO:0022857">
    <property type="term" value="F:transmembrane transporter activity"/>
    <property type="evidence" value="ECO:0007669"/>
    <property type="project" value="InterPro"/>
</dbReference>